<keyword evidence="1" id="KW-1133">Transmembrane helix</keyword>
<accession>A0A4P6FIH5</accession>
<organism evidence="2 3">
    <name type="scientific">Agromyces protaetiae</name>
    <dbReference type="NCBI Taxonomy" id="2509455"/>
    <lineage>
        <taxon>Bacteria</taxon>
        <taxon>Bacillati</taxon>
        <taxon>Actinomycetota</taxon>
        <taxon>Actinomycetes</taxon>
        <taxon>Micrococcales</taxon>
        <taxon>Microbacteriaceae</taxon>
        <taxon>Agromyces</taxon>
    </lineage>
</organism>
<feature type="transmembrane region" description="Helical" evidence="1">
    <location>
        <begin position="200"/>
        <end position="217"/>
    </location>
</feature>
<dbReference type="EMBL" id="CP035491">
    <property type="protein sequence ID" value="QAY74369.1"/>
    <property type="molecule type" value="Genomic_DNA"/>
</dbReference>
<evidence type="ECO:0000313" key="3">
    <source>
        <dbReference type="Proteomes" id="UP000291259"/>
    </source>
</evidence>
<gene>
    <name evidence="2" type="ORF">ET445_14560</name>
</gene>
<protein>
    <submittedName>
        <fullName evidence="2">Uncharacterized protein</fullName>
    </submittedName>
</protein>
<keyword evidence="3" id="KW-1185">Reference proteome</keyword>
<evidence type="ECO:0000313" key="2">
    <source>
        <dbReference type="EMBL" id="QAY74369.1"/>
    </source>
</evidence>
<dbReference type="Proteomes" id="UP000291259">
    <property type="component" value="Chromosome"/>
</dbReference>
<keyword evidence="1" id="KW-0812">Transmembrane</keyword>
<feature type="transmembrane region" description="Helical" evidence="1">
    <location>
        <begin position="52"/>
        <end position="72"/>
    </location>
</feature>
<evidence type="ECO:0000256" key="1">
    <source>
        <dbReference type="SAM" id="Phobius"/>
    </source>
</evidence>
<name>A0A4P6FIH5_9MICO</name>
<dbReference type="AlphaFoldDB" id="A0A4P6FIH5"/>
<feature type="transmembrane region" description="Helical" evidence="1">
    <location>
        <begin position="167"/>
        <end position="188"/>
    </location>
</feature>
<reference evidence="2 3" key="1">
    <citation type="submission" date="2019-01" db="EMBL/GenBank/DDBJ databases">
        <title>Genome sequencing of strain FW100M-8.</title>
        <authorList>
            <person name="Heo J."/>
            <person name="Kim S.-J."/>
            <person name="Kim J.-S."/>
            <person name="Hong S.-B."/>
            <person name="Kwon S.-W."/>
        </authorList>
    </citation>
    <scope>NUCLEOTIDE SEQUENCE [LARGE SCALE GENOMIC DNA]</scope>
    <source>
        <strain evidence="2 3">FW100M-8</strain>
    </source>
</reference>
<dbReference type="KEGG" id="agf:ET445_14560"/>
<proteinExistence type="predicted"/>
<feature type="transmembrane region" description="Helical" evidence="1">
    <location>
        <begin position="20"/>
        <end position="40"/>
    </location>
</feature>
<sequence length="224" mass="23499">MAAAQRGATADVNDERDSVLGFIAIVTVGLFVAIWIWILILAANRQEITGEFVVAAGAVSTLLASITSAAIGSKIADVKNDQSDPDLVDGAAAMEQVRAIVTRHDQAMAEVRSVDGQAAPTGTDAAARQQRAADQAHQAEHELAALVSPSSPTVSLTEVAHNLNWRVIVAIVFYVLVGLAVLVVWLVLDWTEDSPDIVTTFALSIVGWFVGAAGIVFEGGRGSK</sequence>
<dbReference type="RefSeq" id="WP_129191914.1">
    <property type="nucleotide sequence ID" value="NZ_CP035491.1"/>
</dbReference>
<dbReference type="OrthoDB" id="4942778at2"/>
<keyword evidence="1" id="KW-0472">Membrane</keyword>